<dbReference type="PANTHER" id="PTHR43409:SF16">
    <property type="entry name" value="SLR0320 PROTEIN"/>
    <property type="match status" value="1"/>
</dbReference>
<gene>
    <name evidence="9" type="ORF">A2V71_03310</name>
</gene>
<dbReference type="Pfam" id="PF02310">
    <property type="entry name" value="B12-binding"/>
    <property type="match status" value="1"/>
</dbReference>
<dbReference type="PANTHER" id="PTHR43409">
    <property type="entry name" value="ANAEROBIC MAGNESIUM-PROTOPORPHYRIN IX MONOMETHYL ESTER CYCLASE-RELATED"/>
    <property type="match status" value="1"/>
</dbReference>
<evidence type="ECO:0000313" key="9">
    <source>
        <dbReference type="EMBL" id="OGD56202.1"/>
    </source>
</evidence>
<dbReference type="SFLD" id="SFLDG01082">
    <property type="entry name" value="B12-binding_domain_containing"/>
    <property type="match status" value="1"/>
</dbReference>
<dbReference type="Gene3D" id="3.40.50.280">
    <property type="entry name" value="Cobalamin-binding domain"/>
    <property type="match status" value="1"/>
</dbReference>
<dbReference type="EMBL" id="MEZT01000025">
    <property type="protein sequence ID" value="OGD56202.1"/>
    <property type="molecule type" value="Genomic_DNA"/>
</dbReference>
<dbReference type="CDD" id="cd01335">
    <property type="entry name" value="Radical_SAM"/>
    <property type="match status" value="1"/>
</dbReference>
<keyword evidence="3" id="KW-0949">S-adenosyl-L-methionine</keyword>
<dbReference type="InterPro" id="IPR034466">
    <property type="entry name" value="Methyltransferase_Class_B"/>
</dbReference>
<dbReference type="PROSITE" id="PS01278">
    <property type="entry name" value="MTTASE_RADICAL"/>
    <property type="match status" value="1"/>
</dbReference>
<dbReference type="PROSITE" id="PS51918">
    <property type="entry name" value="RADICAL_SAM"/>
    <property type="match status" value="1"/>
</dbReference>
<evidence type="ECO:0000256" key="4">
    <source>
        <dbReference type="ARBA" id="ARBA00022723"/>
    </source>
</evidence>
<evidence type="ECO:0000256" key="3">
    <source>
        <dbReference type="ARBA" id="ARBA00022691"/>
    </source>
</evidence>
<dbReference type="GO" id="GO:0005829">
    <property type="term" value="C:cytosol"/>
    <property type="evidence" value="ECO:0007669"/>
    <property type="project" value="TreeGrafter"/>
</dbReference>
<evidence type="ECO:0000259" key="7">
    <source>
        <dbReference type="PROSITE" id="PS51332"/>
    </source>
</evidence>
<dbReference type="SUPFAM" id="SSF102114">
    <property type="entry name" value="Radical SAM enzymes"/>
    <property type="match status" value="1"/>
</dbReference>
<feature type="domain" description="Radical SAM core" evidence="8">
    <location>
        <begin position="151"/>
        <end position="368"/>
    </location>
</feature>
<name>A0A1F5DM39_9BACT</name>
<evidence type="ECO:0000256" key="1">
    <source>
        <dbReference type="ARBA" id="ARBA00001966"/>
    </source>
</evidence>
<dbReference type="GO" id="GO:0031419">
    <property type="term" value="F:cobalamin binding"/>
    <property type="evidence" value="ECO:0007669"/>
    <property type="project" value="InterPro"/>
</dbReference>
<evidence type="ECO:0000256" key="6">
    <source>
        <dbReference type="ARBA" id="ARBA00023014"/>
    </source>
</evidence>
<dbReference type="InterPro" id="IPR023404">
    <property type="entry name" value="rSAM_horseshoe"/>
</dbReference>
<keyword evidence="6" id="KW-0411">Iron-sulfur</keyword>
<dbReference type="SMART" id="SM00729">
    <property type="entry name" value="Elp3"/>
    <property type="match status" value="1"/>
</dbReference>
<keyword evidence="4" id="KW-0479">Metal-binding</keyword>
<dbReference type="AlphaFoldDB" id="A0A1F5DM39"/>
<organism evidence="9 10">
    <name type="scientific">Candidatus Berkelbacteria bacterium RBG_13_40_8</name>
    <dbReference type="NCBI Taxonomy" id="1797467"/>
    <lineage>
        <taxon>Bacteria</taxon>
        <taxon>Candidatus Berkelbacteria</taxon>
    </lineage>
</organism>
<evidence type="ECO:0000256" key="2">
    <source>
        <dbReference type="ARBA" id="ARBA00022485"/>
    </source>
</evidence>
<dbReference type="InterPro" id="IPR020612">
    <property type="entry name" value="Methylthiotransferase_CS"/>
</dbReference>
<comment type="cofactor">
    <cofactor evidence="1">
        <name>[4Fe-4S] cluster</name>
        <dbReference type="ChEBI" id="CHEBI:49883"/>
    </cofactor>
</comment>
<dbReference type="InterPro" id="IPR051198">
    <property type="entry name" value="BchE-like"/>
</dbReference>
<dbReference type="SFLD" id="SFLDG01123">
    <property type="entry name" value="methyltransferase_(Class_B)"/>
    <property type="match status" value="1"/>
</dbReference>
<sequence>MKQKGYETGVFDCGLESDGDKLKVKIKEFQPDLIGVTSFSYCYQNVFELIGKIRKMTKTPLVIGGPHVSAVRKQILEDTKADFAVKSEGEFTLLELLKELPKGKTTYSKILGLIWRKGKRIIENPDRPLIKDLDGLPFPDYDAFGIEKYPCFRIKALPIMTSRGCPYGCTYCSVKLSMGRGFRPRSPENVLSEIKYWYKKGWTNIDINDDCFTLVLERAEKICDLIIKNKMKIKFQLYNGIRVDRITPQLLRKLNKAGCTFIAYGCEAGNQKILDSIQKHITLDQVKQAVTWTNKIGIKNAVNFIIGHPMETYDQAKETLSFAESLPTNFVNFYNLVPYPGTDSFQWAKAHAHFLYPPDTFLRTVSYRDNSPIFETKEFTKEQRQDIMQKGFDLYERKILKFRLGSTLGLIIYLLSRPKIMHKLIFDFALTNKIGNAVYQLFSAPSRN</sequence>
<dbReference type="SUPFAM" id="SSF52242">
    <property type="entry name" value="Cobalamin (vitamin B12)-binding domain"/>
    <property type="match status" value="1"/>
</dbReference>
<dbReference type="InterPro" id="IPR007197">
    <property type="entry name" value="rSAM"/>
</dbReference>
<proteinExistence type="predicted"/>
<dbReference type="GO" id="GO:0051539">
    <property type="term" value="F:4 iron, 4 sulfur cluster binding"/>
    <property type="evidence" value="ECO:0007669"/>
    <property type="project" value="UniProtKB-KW"/>
</dbReference>
<dbReference type="Pfam" id="PF04055">
    <property type="entry name" value="Radical_SAM"/>
    <property type="match status" value="1"/>
</dbReference>
<dbReference type="InterPro" id="IPR058240">
    <property type="entry name" value="rSAM_sf"/>
</dbReference>
<dbReference type="Proteomes" id="UP000178764">
    <property type="component" value="Unassembled WGS sequence"/>
</dbReference>
<dbReference type="SFLD" id="SFLDS00029">
    <property type="entry name" value="Radical_SAM"/>
    <property type="match status" value="1"/>
</dbReference>
<comment type="caution">
    <text evidence="9">The sequence shown here is derived from an EMBL/GenBank/DDBJ whole genome shotgun (WGS) entry which is preliminary data.</text>
</comment>
<dbReference type="GO" id="GO:0046872">
    <property type="term" value="F:metal ion binding"/>
    <property type="evidence" value="ECO:0007669"/>
    <property type="project" value="UniProtKB-KW"/>
</dbReference>
<accession>A0A1F5DM39</accession>
<dbReference type="Gene3D" id="3.80.30.20">
    <property type="entry name" value="tm_1862 like domain"/>
    <property type="match status" value="1"/>
</dbReference>
<evidence type="ECO:0000313" key="10">
    <source>
        <dbReference type="Proteomes" id="UP000178764"/>
    </source>
</evidence>
<dbReference type="InterPro" id="IPR006158">
    <property type="entry name" value="Cobalamin-bd"/>
</dbReference>
<keyword evidence="2" id="KW-0004">4Fe-4S</keyword>
<evidence type="ECO:0000259" key="8">
    <source>
        <dbReference type="PROSITE" id="PS51918"/>
    </source>
</evidence>
<dbReference type="GO" id="GO:0003824">
    <property type="term" value="F:catalytic activity"/>
    <property type="evidence" value="ECO:0007669"/>
    <property type="project" value="InterPro"/>
</dbReference>
<protein>
    <submittedName>
        <fullName evidence="9">Uncharacterized protein</fullName>
    </submittedName>
</protein>
<dbReference type="InterPro" id="IPR036724">
    <property type="entry name" value="Cobalamin-bd_sf"/>
</dbReference>
<keyword evidence="5" id="KW-0408">Iron</keyword>
<dbReference type="PROSITE" id="PS51332">
    <property type="entry name" value="B12_BINDING"/>
    <property type="match status" value="1"/>
</dbReference>
<feature type="domain" description="B12-binding" evidence="7">
    <location>
        <begin position="1"/>
        <end position="107"/>
    </location>
</feature>
<dbReference type="InterPro" id="IPR006638">
    <property type="entry name" value="Elp3/MiaA/NifB-like_rSAM"/>
</dbReference>
<evidence type="ECO:0000256" key="5">
    <source>
        <dbReference type="ARBA" id="ARBA00023004"/>
    </source>
</evidence>
<reference evidence="9 10" key="1">
    <citation type="journal article" date="2016" name="Nat. Commun.">
        <title>Thousands of microbial genomes shed light on interconnected biogeochemical processes in an aquifer system.</title>
        <authorList>
            <person name="Anantharaman K."/>
            <person name="Brown C.T."/>
            <person name="Hug L.A."/>
            <person name="Sharon I."/>
            <person name="Castelle C.J."/>
            <person name="Probst A.J."/>
            <person name="Thomas B.C."/>
            <person name="Singh A."/>
            <person name="Wilkins M.J."/>
            <person name="Karaoz U."/>
            <person name="Brodie E.L."/>
            <person name="Williams K.H."/>
            <person name="Hubbard S.S."/>
            <person name="Banfield J.F."/>
        </authorList>
    </citation>
    <scope>NUCLEOTIDE SEQUENCE [LARGE SCALE GENOMIC DNA]</scope>
</reference>